<evidence type="ECO:0000259" key="2">
    <source>
        <dbReference type="PROSITE" id="PS51194"/>
    </source>
</evidence>
<protein>
    <recommendedName>
        <fullName evidence="2">Helicase C-terminal domain-containing protein</fullName>
    </recommendedName>
</protein>
<dbReference type="PANTHER" id="PTHR47957:SF3">
    <property type="entry name" value="ATP-DEPENDENT HELICASE HRQ1"/>
    <property type="match status" value="1"/>
</dbReference>
<dbReference type="InterPro" id="IPR027417">
    <property type="entry name" value="P-loop_NTPase"/>
</dbReference>
<organism evidence="3 4">
    <name type="scientific">Bradyrhizobium diazoefficiens</name>
    <dbReference type="NCBI Taxonomy" id="1355477"/>
    <lineage>
        <taxon>Bacteria</taxon>
        <taxon>Pseudomonadati</taxon>
        <taxon>Pseudomonadota</taxon>
        <taxon>Alphaproteobacteria</taxon>
        <taxon>Hyphomicrobiales</taxon>
        <taxon>Nitrobacteraceae</taxon>
        <taxon>Bradyrhizobium</taxon>
    </lineage>
</organism>
<dbReference type="GO" id="GO:0036297">
    <property type="term" value="P:interstrand cross-link repair"/>
    <property type="evidence" value="ECO:0007669"/>
    <property type="project" value="TreeGrafter"/>
</dbReference>
<feature type="region of interest" description="Disordered" evidence="1">
    <location>
        <begin position="66"/>
        <end position="107"/>
    </location>
</feature>
<dbReference type="Proteomes" id="UP000063308">
    <property type="component" value="Chromosome"/>
</dbReference>
<dbReference type="SUPFAM" id="SSF52540">
    <property type="entry name" value="P-loop containing nucleoside triphosphate hydrolases"/>
    <property type="match status" value="1"/>
</dbReference>
<name>A0A0E3VVA2_9BRAD</name>
<sequence>MTFSDHEQFRESMLRDLQHQVFGPSLVDGERRQEVLSVAPLQLYATGVLFPQKLRQESIEEVGVEDNTVEQLTEGDDLPNPQQDGLKPRRSGKFSDAGSNTEDQEPLNLANEFSPSAAGISFRIGEAARLMVHIGFGTYGVRTRHEPHPRAGEVGMDGAPRPQTRTVPEYFRVHHEAPLSLEIDPASVVLPPIDVPGTDGGLKLHVSSRKRTDGTLVVSTMLVNQKVATGKHVANEDAYFQIEISVREHKGNAIFLPIDRGFGAGSDDSEVASMELLYRHRRAFALGHGVAGDWNRDESLSEKGATNLVRSAAVPTYDLKPIKPREMAYKESNLNLSMRFLFDADGAVEPERKILAALEVLARDYAAWIREAELEAVRLDPGLKATADKNLKSCWSCHDRMRKGIGVLASDANVMLAFRLMNRAMLVQQIHSSRELVPPRDLGTPFSGIEGGYENPRGGARKWRPFQLAFILMNIAGITFKDDLERSLVDLIWFPTGGGKTEAYLGLAAFAICSARLSGAVDGTNVLMRYTLRLLTAQQFQRAAGLVMALEKIRRDRTLGANLGSRAISIGLWVGKSLSPNSRADALSALNKIKADAFAPNPFQVLRCPWCGVTLTDRNRLGYRDKRIGVGAERTVKIICPDDTCEFGEHSEGLPIQVVDEDIYAQPPSIVIGTVDKFAQISWDYRVGRLFGLGMDAAPPALIIQDELHLISGPLGSVVGLYETAIDRLCSAGGSRPKIVASTATIRRAQQQCYDLYARDSFEFPPQALRAGESYFAYEDRDSPGRLYVGVMGTAVKSHQTSLVRVASPLLQSACQAVKDDDSEGRRIVDPYGTLVWYFNSLRELGHAATLCIGDIPEFLKGLCHRLNIPYELRRYIRPPTELTSRCNADEIPAILEQLEVPWEMKPKGKPPVDILLATNMIAVGVDVARLGLIIMSGQPKSTSEYIQATSRVGRRFPGLVVTVYTQTKSRDRSHYERFVAYHQSLYRFVEPTSVTPFSPQARERGMRGVLIALARLLAGVSTPDLIAAREDEVREEVEFIRARVAKIDPDEAGESMEEIDDWLEFWKAYSPKEYGSMGGTPSASTLAFPFGSTPDDNFQRDAWPMLTSMRNVDGTSAARVLNVYEESEQAEGNH</sequence>
<feature type="compositionally biased region" description="Acidic residues" evidence="1">
    <location>
        <begin position="66"/>
        <end position="77"/>
    </location>
</feature>
<feature type="domain" description="Helicase C-terminal" evidence="2">
    <location>
        <begin position="834"/>
        <end position="1001"/>
    </location>
</feature>
<dbReference type="SMART" id="SM00490">
    <property type="entry name" value="HELICc"/>
    <property type="match status" value="1"/>
</dbReference>
<dbReference type="Pfam" id="PF00271">
    <property type="entry name" value="Helicase_C"/>
    <property type="match status" value="1"/>
</dbReference>
<proteinExistence type="predicted"/>
<gene>
    <name evidence="3" type="ORF">NK6_5647</name>
</gene>
<evidence type="ECO:0000313" key="3">
    <source>
        <dbReference type="EMBL" id="BAR58805.1"/>
    </source>
</evidence>
<dbReference type="Gene3D" id="3.40.50.300">
    <property type="entry name" value="P-loop containing nucleotide triphosphate hydrolases"/>
    <property type="match status" value="2"/>
</dbReference>
<dbReference type="GO" id="GO:0043138">
    <property type="term" value="F:3'-5' DNA helicase activity"/>
    <property type="evidence" value="ECO:0007669"/>
    <property type="project" value="TreeGrafter"/>
</dbReference>
<evidence type="ECO:0000313" key="4">
    <source>
        <dbReference type="Proteomes" id="UP000063308"/>
    </source>
</evidence>
<dbReference type="CDD" id="cd18785">
    <property type="entry name" value="SF2_C"/>
    <property type="match status" value="1"/>
</dbReference>
<dbReference type="InterPro" id="IPR001650">
    <property type="entry name" value="Helicase_C-like"/>
</dbReference>
<dbReference type="PANTHER" id="PTHR47957">
    <property type="entry name" value="ATP-DEPENDENT HELICASE HRQ1"/>
    <property type="match status" value="1"/>
</dbReference>
<dbReference type="AlphaFoldDB" id="A0A0E3VVA2"/>
<dbReference type="GO" id="GO:0006289">
    <property type="term" value="P:nucleotide-excision repair"/>
    <property type="evidence" value="ECO:0007669"/>
    <property type="project" value="TreeGrafter"/>
</dbReference>
<dbReference type="EMBL" id="AP014685">
    <property type="protein sequence ID" value="BAR58805.1"/>
    <property type="molecule type" value="Genomic_DNA"/>
</dbReference>
<dbReference type="PROSITE" id="PS51194">
    <property type="entry name" value="HELICASE_CTER"/>
    <property type="match status" value="1"/>
</dbReference>
<evidence type="ECO:0000256" key="1">
    <source>
        <dbReference type="SAM" id="MobiDB-lite"/>
    </source>
</evidence>
<reference evidence="3 4" key="1">
    <citation type="submission" date="2014-11" db="EMBL/GenBank/DDBJ databases">
        <title>Symbiosis island explosion on the genome of extra-slow-growing strains of soybean bradyrhizobia with massive insertion sequences.</title>
        <authorList>
            <person name="Iida T."/>
            <person name="Minamisawa K."/>
        </authorList>
    </citation>
    <scope>NUCLEOTIDE SEQUENCE [LARGE SCALE GENOMIC DNA]</scope>
    <source>
        <strain evidence="3 4">NK6</strain>
    </source>
</reference>
<accession>A0A0E3VVA2</accession>